<evidence type="ECO:0000313" key="2">
    <source>
        <dbReference type="Proteomes" id="UP000053259"/>
    </source>
</evidence>
<keyword evidence="2" id="KW-1185">Reference proteome</keyword>
<gene>
    <name evidence="1" type="ORF">PV09_09557</name>
</gene>
<dbReference type="EMBL" id="KN847608">
    <property type="protein sequence ID" value="KIV98676.1"/>
    <property type="molecule type" value="Genomic_DNA"/>
</dbReference>
<name>A0A0D1YD72_9PEZI</name>
<dbReference type="VEuPathDB" id="FungiDB:PV09_09557"/>
<dbReference type="AlphaFoldDB" id="A0A0D1YD72"/>
<dbReference type="Proteomes" id="UP000053259">
    <property type="component" value="Unassembled WGS sequence"/>
</dbReference>
<dbReference type="InParanoid" id="A0A0D1YD72"/>
<accession>A0A0D1YD72</accession>
<dbReference type="GeneID" id="27317530"/>
<dbReference type="RefSeq" id="XP_016208546.1">
    <property type="nucleotide sequence ID" value="XM_016363633.1"/>
</dbReference>
<sequence>MLQMRFWRHCSRKGDDYVSMTAFLSWSLSLLLLLLRQIQQSYLQCTYCWRNVLLGAPWDSCPAVSFCALQLSSKPVLELACQALLYALDVARRQSSVELRYDERTRPRS</sequence>
<reference evidence="1 2" key="1">
    <citation type="submission" date="2015-01" db="EMBL/GenBank/DDBJ databases">
        <title>The Genome Sequence of Ochroconis gallopava CBS43764.</title>
        <authorList>
            <consortium name="The Broad Institute Genomics Platform"/>
            <person name="Cuomo C."/>
            <person name="de Hoog S."/>
            <person name="Gorbushina A."/>
            <person name="Stielow B."/>
            <person name="Teixiera M."/>
            <person name="Abouelleil A."/>
            <person name="Chapman S.B."/>
            <person name="Priest M."/>
            <person name="Young S.K."/>
            <person name="Wortman J."/>
            <person name="Nusbaum C."/>
            <person name="Birren B."/>
        </authorList>
    </citation>
    <scope>NUCLEOTIDE SEQUENCE [LARGE SCALE GENOMIC DNA]</scope>
    <source>
        <strain evidence="1 2">CBS 43764</strain>
    </source>
</reference>
<proteinExistence type="predicted"/>
<dbReference type="HOGENOM" id="CLU_2185999_0_0_1"/>
<protein>
    <submittedName>
        <fullName evidence="1">Uncharacterized protein</fullName>
    </submittedName>
</protein>
<organism evidence="1 2">
    <name type="scientific">Verruconis gallopava</name>
    <dbReference type="NCBI Taxonomy" id="253628"/>
    <lineage>
        <taxon>Eukaryota</taxon>
        <taxon>Fungi</taxon>
        <taxon>Dikarya</taxon>
        <taxon>Ascomycota</taxon>
        <taxon>Pezizomycotina</taxon>
        <taxon>Dothideomycetes</taxon>
        <taxon>Pleosporomycetidae</taxon>
        <taxon>Venturiales</taxon>
        <taxon>Sympoventuriaceae</taxon>
        <taxon>Verruconis</taxon>
    </lineage>
</organism>
<evidence type="ECO:0000313" key="1">
    <source>
        <dbReference type="EMBL" id="KIV98676.1"/>
    </source>
</evidence>